<proteinExistence type="predicted"/>
<name>A0A218W1Z4_PUNGR</name>
<feature type="region of interest" description="Disordered" evidence="1">
    <location>
        <begin position="141"/>
        <end position="173"/>
    </location>
</feature>
<feature type="compositionally biased region" description="Basic and acidic residues" evidence="1">
    <location>
        <begin position="153"/>
        <end position="173"/>
    </location>
</feature>
<comment type="caution">
    <text evidence="2">The sequence shown here is derived from an EMBL/GenBank/DDBJ whole genome shotgun (WGS) entry which is preliminary data.</text>
</comment>
<evidence type="ECO:0000313" key="3">
    <source>
        <dbReference type="Proteomes" id="UP000197138"/>
    </source>
</evidence>
<feature type="compositionally biased region" description="Basic and acidic residues" evidence="1">
    <location>
        <begin position="1"/>
        <end position="17"/>
    </location>
</feature>
<dbReference type="EMBL" id="MTKT01005536">
    <property type="protein sequence ID" value="OWM66785.1"/>
    <property type="molecule type" value="Genomic_DNA"/>
</dbReference>
<evidence type="ECO:0000256" key="1">
    <source>
        <dbReference type="SAM" id="MobiDB-lite"/>
    </source>
</evidence>
<dbReference type="Proteomes" id="UP000197138">
    <property type="component" value="Unassembled WGS sequence"/>
</dbReference>
<feature type="region of interest" description="Disordered" evidence="1">
    <location>
        <begin position="1"/>
        <end position="21"/>
    </location>
</feature>
<gene>
    <name evidence="2" type="ORF">CDL15_Pgr016390</name>
</gene>
<evidence type="ECO:0000313" key="2">
    <source>
        <dbReference type="EMBL" id="OWM66785.1"/>
    </source>
</evidence>
<reference evidence="3" key="1">
    <citation type="journal article" date="2017" name="Plant J.">
        <title>The pomegranate (Punica granatum L.) genome and the genomics of punicalagin biosynthesis.</title>
        <authorList>
            <person name="Qin G."/>
            <person name="Xu C."/>
            <person name="Ming R."/>
            <person name="Tang H."/>
            <person name="Guyot R."/>
            <person name="Kramer E.M."/>
            <person name="Hu Y."/>
            <person name="Yi X."/>
            <person name="Qi Y."/>
            <person name="Xu X."/>
            <person name="Gao Z."/>
            <person name="Pan H."/>
            <person name="Jian J."/>
            <person name="Tian Y."/>
            <person name="Yue Z."/>
            <person name="Xu Y."/>
        </authorList>
    </citation>
    <scope>NUCLEOTIDE SEQUENCE [LARGE SCALE GENOMIC DNA]</scope>
    <source>
        <strain evidence="3">cv. Dabenzi</strain>
    </source>
</reference>
<dbReference type="AlphaFoldDB" id="A0A218W1Z4"/>
<accession>A0A218W1Z4</accession>
<organism evidence="2 3">
    <name type="scientific">Punica granatum</name>
    <name type="common">Pomegranate</name>
    <dbReference type="NCBI Taxonomy" id="22663"/>
    <lineage>
        <taxon>Eukaryota</taxon>
        <taxon>Viridiplantae</taxon>
        <taxon>Streptophyta</taxon>
        <taxon>Embryophyta</taxon>
        <taxon>Tracheophyta</taxon>
        <taxon>Spermatophyta</taxon>
        <taxon>Magnoliopsida</taxon>
        <taxon>eudicotyledons</taxon>
        <taxon>Gunneridae</taxon>
        <taxon>Pentapetalae</taxon>
        <taxon>rosids</taxon>
        <taxon>malvids</taxon>
        <taxon>Myrtales</taxon>
        <taxon>Lythraceae</taxon>
        <taxon>Punica</taxon>
    </lineage>
</organism>
<protein>
    <submittedName>
        <fullName evidence="2">Uncharacterized protein</fullName>
    </submittedName>
</protein>
<sequence length="262" mass="28342">METRYDIDSTNNAKKENTGIGLTRGGRKLPGLVWSKEALGHVPSRKAVSFHGSRGSGEFLRPRFGSFPAMPSCYMRLTPRCARRRVGDVAVGVARLGLKSRVGDPGGRQPRPVGEKQVGTLAPGTARCEVGLVGLLRGGSTRPWVDPSVPRPEQTRKCERKPGKNEENPVREKRVNGSCARLIGPRTVATSSRGRVSVVRNPLTVKARLAEVVGRNGTWLARCARLGKSRDLKVLTAGTGCWRPQIENLSPEMDLGGGKYVG</sequence>